<sequence>MQLYFLSEDYSAIIPRIEYDSYSNTFNGFVTPIVGGIPHENYFSCKTYDELKLLFKTTSRANLVNVHLMQPICSKYYNVIPSASVLAAYGTDNKLTSMYILKRWLMTYQQFHCRNIRVVGFFTDGYPRYLRAMCLSSNFFVKTQTLNVSNGKLSFTINIPDSWSSWFFFLNLTQLFMFMQDGIHLCTKTRNRLLSKKIQLKMVLYEGSIQHLQQLIKTTNKIDHNLSHSDLNVHDKQNFSSCQRISDDKVLNLLFLYDNYKATYNYLLTLNLMITAYTLPNVSLLDRIYYAWIILFYVRLWCIWLYVTKKIQNHQLEDLKQKKRKIILLLLMH</sequence>
<dbReference type="EMBL" id="CAJNON010001194">
    <property type="protein sequence ID" value="CAF1438655.1"/>
    <property type="molecule type" value="Genomic_DNA"/>
</dbReference>
<evidence type="ECO:0000313" key="3">
    <source>
        <dbReference type="EMBL" id="CAF3764459.1"/>
    </source>
</evidence>
<dbReference type="Proteomes" id="UP000663881">
    <property type="component" value="Unassembled WGS sequence"/>
</dbReference>
<protein>
    <submittedName>
        <fullName evidence="2">Uncharacterized protein</fullName>
    </submittedName>
</protein>
<dbReference type="OrthoDB" id="10064970at2759"/>
<evidence type="ECO:0000256" key="1">
    <source>
        <dbReference type="SAM" id="Phobius"/>
    </source>
</evidence>
<keyword evidence="1" id="KW-0472">Membrane</keyword>
<keyword evidence="1" id="KW-0812">Transmembrane</keyword>
<keyword evidence="1" id="KW-1133">Transmembrane helix</keyword>
<organism evidence="2 4">
    <name type="scientific">Adineta steineri</name>
    <dbReference type="NCBI Taxonomy" id="433720"/>
    <lineage>
        <taxon>Eukaryota</taxon>
        <taxon>Metazoa</taxon>
        <taxon>Spiralia</taxon>
        <taxon>Gnathifera</taxon>
        <taxon>Rotifera</taxon>
        <taxon>Eurotatoria</taxon>
        <taxon>Bdelloidea</taxon>
        <taxon>Adinetida</taxon>
        <taxon>Adinetidae</taxon>
        <taxon>Adineta</taxon>
    </lineage>
</organism>
<evidence type="ECO:0000313" key="4">
    <source>
        <dbReference type="Proteomes" id="UP000663891"/>
    </source>
</evidence>
<accession>A0A815NUP1</accession>
<comment type="caution">
    <text evidence="2">The sequence shown here is derived from an EMBL/GenBank/DDBJ whole genome shotgun (WGS) entry which is preliminary data.</text>
</comment>
<dbReference type="AlphaFoldDB" id="A0A815NUP1"/>
<name>A0A815NUP1_9BILA</name>
<evidence type="ECO:0000313" key="2">
    <source>
        <dbReference type="EMBL" id="CAF1438655.1"/>
    </source>
</evidence>
<dbReference type="EMBL" id="CAJOAY010000943">
    <property type="protein sequence ID" value="CAF3764459.1"/>
    <property type="molecule type" value="Genomic_DNA"/>
</dbReference>
<gene>
    <name evidence="3" type="ORF">OKA104_LOCUS16443</name>
    <name evidence="2" type="ORF">VCS650_LOCUS38745</name>
</gene>
<proteinExistence type="predicted"/>
<reference evidence="2" key="1">
    <citation type="submission" date="2021-02" db="EMBL/GenBank/DDBJ databases">
        <authorList>
            <person name="Nowell W R."/>
        </authorList>
    </citation>
    <scope>NUCLEOTIDE SEQUENCE</scope>
</reference>
<dbReference type="Proteomes" id="UP000663891">
    <property type="component" value="Unassembled WGS sequence"/>
</dbReference>
<feature type="transmembrane region" description="Helical" evidence="1">
    <location>
        <begin position="288"/>
        <end position="307"/>
    </location>
</feature>